<keyword evidence="2" id="KW-0812">Transmembrane</keyword>
<proteinExistence type="predicted"/>
<protein>
    <submittedName>
        <fullName evidence="3">Uncharacterized protein</fullName>
    </submittedName>
</protein>
<name>A0ABW4YVL5_9HYPH</name>
<keyword evidence="4" id="KW-1185">Reference proteome</keyword>
<evidence type="ECO:0000313" key="4">
    <source>
        <dbReference type="Proteomes" id="UP001597299"/>
    </source>
</evidence>
<feature type="region of interest" description="Disordered" evidence="1">
    <location>
        <begin position="1"/>
        <end position="82"/>
    </location>
</feature>
<evidence type="ECO:0000313" key="3">
    <source>
        <dbReference type="EMBL" id="MFD2140381.1"/>
    </source>
</evidence>
<accession>A0ABW4YVL5</accession>
<dbReference type="RefSeq" id="WP_213353087.1">
    <property type="nucleotide sequence ID" value="NZ_JAHBGB010000031.1"/>
</dbReference>
<feature type="compositionally biased region" description="Basic and acidic residues" evidence="1">
    <location>
        <begin position="72"/>
        <end position="81"/>
    </location>
</feature>
<organism evidence="3 4">
    <name type="scientific">Ancylobacter oerskovii</name>
    <dbReference type="NCBI Taxonomy" id="459519"/>
    <lineage>
        <taxon>Bacteria</taxon>
        <taxon>Pseudomonadati</taxon>
        <taxon>Pseudomonadota</taxon>
        <taxon>Alphaproteobacteria</taxon>
        <taxon>Hyphomicrobiales</taxon>
        <taxon>Xanthobacteraceae</taxon>
        <taxon>Ancylobacter</taxon>
    </lineage>
</organism>
<feature type="transmembrane region" description="Helical" evidence="2">
    <location>
        <begin position="89"/>
        <end position="111"/>
    </location>
</feature>
<evidence type="ECO:0000256" key="2">
    <source>
        <dbReference type="SAM" id="Phobius"/>
    </source>
</evidence>
<keyword evidence="2" id="KW-1133">Transmembrane helix</keyword>
<sequence length="112" mass="11790">MSNTSLLHADRLREDIDRGRGGDKVPFPDPAAAPLGTDDEAAGTPPSRPAVARARAQELRPPSGEAPGVTHEAPRGYDDNRGGASPLPFVARVIFWLAAIMVLGGLVVAWID</sequence>
<dbReference type="Proteomes" id="UP001597299">
    <property type="component" value="Unassembled WGS sequence"/>
</dbReference>
<feature type="compositionally biased region" description="Basic and acidic residues" evidence="1">
    <location>
        <begin position="8"/>
        <end position="23"/>
    </location>
</feature>
<comment type="caution">
    <text evidence="3">The sequence shown here is derived from an EMBL/GenBank/DDBJ whole genome shotgun (WGS) entry which is preliminary data.</text>
</comment>
<keyword evidence="2" id="KW-0472">Membrane</keyword>
<dbReference type="EMBL" id="JBHUHD010000001">
    <property type="protein sequence ID" value="MFD2140381.1"/>
    <property type="molecule type" value="Genomic_DNA"/>
</dbReference>
<gene>
    <name evidence="3" type="ORF">ACFSNC_08230</name>
</gene>
<reference evidence="4" key="1">
    <citation type="journal article" date="2019" name="Int. J. Syst. Evol. Microbiol.">
        <title>The Global Catalogue of Microorganisms (GCM) 10K type strain sequencing project: providing services to taxonomists for standard genome sequencing and annotation.</title>
        <authorList>
            <consortium name="The Broad Institute Genomics Platform"/>
            <consortium name="The Broad Institute Genome Sequencing Center for Infectious Disease"/>
            <person name="Wu L."/>
            <person name="Ma J."/>
        </authorList>
    </citation>
    <scope>NUCLEOTIDE SEQUENCE [LARGE SCALE GENOMIC DNA]</scope>
    <source>
        <strain evidence="4">CCM 7435</strain>
    </source>
</reference>
<evidence type="ECO:0000256" key="1">
    <source>
        <dbReference type="SAM" id="MobiDB-lite"/>
    </source>
</evidence>